<organism evidence="2 3">
    <name type="scientific">Citrullus colocynthis</name>
    <name type="common">colocynth</name>
    <dbReference type="NCBI Taxonomy" id="252529"/>
    <lineage>
        <taxon>Eukaryota</taxon>
        <taxon>Viridiplantae</taxon>
        <taxon>Streptophyta</taxon>
        <taxon>Embryophyta</taxon>
        <taxon>Tracheophyta</taxon>
        <taxon>Spermatophyta</taxon>
        <taxon>Magnoliopsida</taxon>
        <taxon>eudicotyledons</taxon>
        <taxon>Gunneridae</taxon>
        <taxon>Pentapetalae</taxon>
        <taxon>rosids</taxon>
        <taxon>fabids</taxon>
        <taxon>Cucurbitales</taxon>
        <taxon>Cucurbitaceae</taxon>
        <taxon>Benincaseae</taxon>
        <taxon>Citrullus</taxon>
    </lineage>
</organism>
<evidence type="ECO:0000313" key="2">
    <source>
        <dbReference type="EMBL" id="CAK9324507.1"/>
    </source>
</evidence>
<dbReference type="Proteomes" id="UP001642487">
    <property type="component" value="Chromosome 6"/>
</dbReference>
<feature type="region of interest" description="Disordered" evidence="1">
    <location>
        <begin position="69"/>
        <end position="89"/>
    </location>
</feature>
<name>A0ABP0YX46_9ROSI</name>
<keyword evidence="3" id="KW-1185">Reference proteome</keyword>
<gene>
    <name evidence="2" type="ORF">CITCOLO1_LOCUS16745</name>
</gene>
<proteinExistence type="predicted"/>
<evidence type="ECO:0000313" key="3">
    <source>
        <dbReference type="Proteomes" id="UP001642487"/>
    </source>
</evidence>
<protein>
    <recommendedName>
        <fullName evidence="4">Secreted protein</fullName>
    </recommendedName>
</protein>
<evidence type="ECO:0008006" key="4">
    <source>
        <dbReference type="Google" id="ProtNLM"/>
    </source>
</evidence>
<sequence length="104" mass="11568">MGLTRTQETNEKTTAVFAALVCTASSSTPATNPLDGSLLLPLVNCSVRTATARNLHSRMIFFPDVRAARNTHEQRRSTPPRGPHADLRRQRELSWVSATRFLVH</sequence>
<reference evidence="2 3" key="1">
    <citation type="submission" date="2024-03" db="EMBL/GenBank/DDBJ databases">
        <authorList>
            <person name="Gkanogiannis A."/>
            <person name="Becerra Lopez-Lavalle L."/>
        </authorList>
    </citation>
    <scope>NUCLEOTIDE SEQUENCE [LARGE SCALE GENOMIC DNA]</scope>
</reference>
<accession>A0ABP0YX46</accession>
<dbReference type="EMBL" id="OZ021740">
    <property type="protein sequence ID" value="CAK9324507.1"/>
    <property type="molecule type" value="Genomic_DNA"/>
</dbReference>
<evidence type="ECO:0000256" key="1">
    <source>
        <dbReference type="SAM" id="MobiDB-lite"/>
    </source>
</evidence>